<evidence type="ECO:0000313" key="9">
    <source>
        <dbReference type="Proteomes" id="UP000005204"/>
    </source>
</evidence>
<dbReference type="Gene3D" id="3.40.50.1820">
    <property type="entry name" value="alpha/beta hydrolase"/>
    <property type="match status" value="1"/>
</dbReference>
<evidence type="ECO:0000256" key="1">
    <source>
        <dbReference type="ARBA" id="ARBA00005964"/>
    </source>
</evidence>
<dbReference type="EC" id="3.1.1.-" evidence="6"/>
<evidence type="ECO:0000256" key="4">
    <source>
        <dbReference type="ARBA" id="ARBA00023157"/>
    </source>
</evidence>
<comment type="similarity">
    <text evidence="1 6">Belongs to the type-B carboxylesterase/lipase family.</text>
</comment>
<accession>A0A8R1WEH8</accession>
<dbReference type="GO" id="GO:0052689">
    <property type="term" value="F:carboxylic ester hydrolase activity"/>
    <property type="evidence" value="ECO:0007669"/>
    <property type="project" value="UniProtKB-KW"/>
</dbReference>
<dbReference type="SUPFAM" id="SSF53474">
    <property type="entry name" value="alpha/beta-Hydrolases"/>
    <property type="match status" value="1"/>
</dbReference>
<proteinExistence type="inferred from homology"/>
<evidence type="ECO:0000256" key="3">
    <source>
        <dbReference type="ARBA" id="ARBA00022801"/>
    </source>
</evidence>
<feature type="chain" id="PRO_5035968691" description="Carboxylic ester hydrolase" evidence="6">
    <location>
        <begin position="23"/>
        <end position="532"/>
    </location>
</feature>
<protein>
    <recommendedName>
        <fullName evidence="6">Carboxylic ester hydrolase</fullName>
        <ecNumber evidence="6">3.1.1.-</ecNumber>
    </recommendedName>
</protein>
<organism evidence="8 9">
    <name type="scientific">Bombyx mori</name>
    <name type="common">Silk moth</name>
    <dbReference type="NCBI Taxonomy" id="7091"/>
    <lineage>
        <taxon>Eukaryota</taxon>
        <taxon>Metazoa</taxon>
        <taxon>Ecdysozoa</taxon>
        <taxon>Arthropoda</taxon>
        <taxon>Hexapoda</taxon>
        <taxon>Insecta</taxon>
        <taxon>Pterygota</taxon>
        <taxon>Neoptera</taxon>
        <taxon>Endopterygota</taxon>
        <taxon>Lepidoptera</taxon>
        <taxon>Glossata</taxon>
        <taxon>Ditrysia</taxon>
        <taxon>Bombycoidea</taxon>
        <taxon>Bombycidae</taxon>
        <taxon>Bombycinae</taxon>
        <taxon>Bombyx</taxon>
    </lineage>
</organism>
<dbReference type="Proteomes" id="UP000005204">
    <property type="component" value="Unassembled WGS sequence"/>
</dbReference>
<name>A0A8R1WEH8_BOMMO</name>
<keyword evidence="4" id="KW-1015">Disulfide bond</keyword>
<dbReference type="OrthoDB" id="3200163at2759"/>
<dbReference type="EnsemblMetazoa" id="XM_004922209.4">
    <property type="protein sequence ID" value="XP_004922266.2"/>
    <property type="gene ID" value="LOC101743913"/>
</dbReference>
<dbReference type="PROSITE" id="PS00122">
    <property type="entry name" value="CARBOXYLESTERASE_B_1"/>
    <property type="match status" value="1"/>
</dbReference>
<reference evidence="8" key="2">
    <citation type="submission" date="2022-06" db="UniProtKB">
        <authorList>
            <consortium name="EnsemblMetazoa"/>
        </authorList>
    </citation>
    <scope>IDENTIFICATION</scope>
    <source>
        <strain evidence="8">p50T (Dazao)</strain>
    </source>
</reference>
<evidence type="ECO:0000313" key="8">
    <source>
        <dbReference type="EnsemblMetazoa" id="XP_004922266.2"/>
    </source>
</evidence>
<dbReference type="AlphaFoldDB" id="A0A8R1WEH8"/>
<evidence type="ECO:0000256" key="6">
    <source>
        <dbReference type="RuleBase" id="RU361235"/>
    </source>
</evidence>
<dbReference type="PANTHER" id="PTHR43142">
    <property type="entry name" value="CARBOXYLIC ESTER HYDROLASE"/>
    <property type="match status" value="1"/>
</dbReference>
<feature type="signal peptide" evidence="6">
    <location>
        <begin position="1"/>
        <end position="22"/>
    </location>
</feature>
<keyword evidence="6" id="KW-0732">Signal</keyword>
<keyword evidence="3 6" id="KW-0378">Hydrolase</keyword>
<dbReference type="GeneID" id="101743913"/>
<feature type="domain" description="Carboxylesterase type B" evidence="7">
    <location>
        <begin position="23"/>
        <end position="513"/>
    </location>
</feature>
<dbReference type="RefSeq" id="XP_004922266.2">
    <property type="nucleotide sequence ID" value="XM_004922209.5"/>
</dbReference>
<reference evidence="9" key="1">
    <citation type="journal article" date="2008" name="Insect Biochem. Mol. Biol.">
        <title>The genome of a lepidopteran model insect, the silkworm Bombyx mori.</title>
        <authorList>
            <consortium name="International Silkworm Genome Consortium"/>
        </authorList>
    </citation>
    <scope>NUCLEOTIDE SEQUENCE [LARGE SCALE GENOMIC DNA]</scope>
    <source>
        <strain evidence="9">p50T</strain>
    </source>
</reference>
<dbReference type="InterPro" id="IPR029058">
    <property type="entry name" value="AB_hydrolase_fold"/>
</dbReference>
<keyword evidence="2" id="KW-0719">Serine esterase</keyword>
<sequence length="532" mass="60201">MIQTMLLSISVALLVWMGGVKSDPLVDTPAGLIRGLQSVDGEYSMFLGVPYALVDENNPFGISSPHPDFNETFNAIDDSAACPQLSPINDGGTLQCLNLNIYVPKTATPRNLLPVMVWIHGGGFRHGSGNWRDYSPEFLIKQNVVLVFMNYRLGPYGFLCLEDSRVPGNQGLKDQHLALEWVNRNINAFGGDSSRVTLFGESGGAISVHWHLLANHEKLFHKAILQSGSAYMPGTTVKPDNTVPFKIAAKMGFVTENLDLALSFLAKQDPPVLVRNANALVDEGLIKLRPCVEKQFEGTHRFITDYAKNLQVDEIQDIPMIFGFNERENLVYYQSQFLKVPLKDILGFDDEQTEYVNKFYFGDDGPIETREDEFIDMTSDFNFNHPIERSMKQFTEAGVKDIYYYVFSYDGGRNMMKIARNVTAPGATHGDELGYLFGTDLITGIPNDEDVHMIEKMTTLWGNFAKYGNPIPETSQLLPVKWTKISQNTRPYINIDSALESKNRPFKQRLTFWDLFYEYYDQKFHLKHLNTC</sequence>
<keyword evidence="9" id="KW-1185">Reference proteome</keyword>
<dbReference type="Pfam" id="PF00135">
    <property type="entry name" value="COesterase"/>
    <property type="match status" value="1"/>
</dbReference>
<evidence type="ECO:0000256" key="5">
    <source>
        <dbReference type="ARBA" id="ARBA00023180"/>
    </source>
</evidence>
<keyword evidence="5" id="KW-0325">Glycoprotein</keyword>
<evidence type="ECO:0000259" key="7">
    <source>
        <dbReference type="Pfam" id="PF00135"/>
    </source>
</evidence>
<dbReference type="KEGG" id="bmor:101743913"/>
<evidence type="ECO:0000256" key="2">
    <source>
        <dbReference type="ARBA" id="ARBA00022487"/>
    </source>
</evidence>
<dbReference type="InterPro" id="IPR019826">
    <property type="entry name" value="Carboxylesterase_B_AS"/>
</dbReference>
<dbReference type="InterPro" id="IPR002018">
    <property type="entry name" value="CarbesteraseB"/>
</dbReference>
<dbReference type="PANTHER" id="PTHR43142:SF1">
    <property type="entry name" value="CARBOXYLIC ESTER HYDROLASE"/>
    <property type="match status" value="1"/>
</dbReference>